<keyword evidence="2 11" id="KW-0436">Ligase</keyword>
<evidence type="ECO:0000256" key="3">
    <source>
        <dbReference type="ARBA" id="ARBA00022705"/>
    </source>
</evidence>
<dbReference type="PANTHER" id="PTHR23389">
    <property type="entry name" value="CHROMOSOME TRANSMISSION FIDELITY FACTOR 18"/>
    <property type="match status" value="1"/>
</dbReference>
<feature type="domain" description="BRCT" evidence="12">
    <location>
        <begin position="633"/>
        <end position="711"/>
    </location>
</feature>
<dbReference type="InterPro" id="IPR001679">
    <property type="entry name" value="DNA_ligase"/>
</dbReference>
<sequence>MYSLQQTKELQQATADFLQQRIPADQQNIQLLRSVLRFHEYRYYVLNDPLISDYEYDTLYKVLVALETADPTLVTPDSPTQRVGKGLTKVFPTVQHLVPMLSLENSYDAEDLQDWDRKVRELSGLDAVEYCVEPKFDGASISLVYEHNQLVRGVTRGDGVQGEDITNNIKQVRSIPLSADFRRYGIEEIEIRGEVIMTKNKFKKFNDQRMEAGLPLLANPRNAASGSLRMIDPKETAKRGLEAFLYHISDYTTTEGVRVSDETDHSKENLERKDVPFTTHAQSLELLWQLGFRSPEKEKKVVKGIQGVIDYCHEYESKRDDLPYEIDGMVIKVNDLHLQDKLGMTSHHPRWAMAFKFKARQATSKLKAVEFNVGRTGAVTPVAKIDPVHIGGVTVGSISIHNEEYIREKDLKIGDAVLVERAGDVIPQIVKSLPELRTGEETTIVFPTHCPACGSQLFKEESEAVWRCVNIECPAQTLERMIHFVSKDAIDIKHFGEANIRKFNALGLLPDVPGIYKLNYDKIAELEGFGKKSIDNLRNAIEASKQQPLHRLIYALGIRYVGETTAKTLANAVNNVFDLQNKSIEELQGLEDIGVKVAASIHQFFENAQNIEMLHELQLLGVHMNNQKKESNGEKNMLDNQTFLFTGSLSKLKRSEAEEMVEQHGGKIMSGISSKLNYLVVGEDAGSKLEKAKKITTIKIINEDEFLKMME</sequence>
<dbReference type="InterPro" id="IPR003583">
    <property type="entry name" value="Hlx-hairpin-Hlx_DNA-bd_motif"/>
</dbReference>
<evidence type="ECO:0000256" key="1">
    <source>
        <dbReference type="ARBA" id="ARBA00004067"/>
    </source>
</evidence>
<organism evidence="13 14">
    <name type="scientific">Ilyomonas limi</name>
    <dbReference type="NCBI Taxonomy" id="2575867"/>
    <lineage>
        <taxon>Bacteria</taxon>
        <taxon>Pseudomonadati</taxon>
        <taxon>Bacteroidota</taxon>
        <taxon>Chitinophagia</taxon>
        <taxon>Chitinophagales</taxon>
        <taxon>Chitinophagaceae</taxon>
        <taxon>Ilyomonas</taxon>
    </lineage>
</organism>
<protein>
    <recommendedName>
        <fullName evidence="11">DNA ligase</fullName>
        <ecNumber evidence="11">6.5.1.2</ecNumber>
    </recommendedName>
    <alternativeName>
        <fullName evidence="11">Polydeoxyribonucleotide synthase [NAD(+)]</fullName>
    </alternativeName>
</protein>
<dbReference type="InterPro" id="IPR013840">
    <property type="entry name" value="DNAligase_N"/>
</dbReference>
<dbReference type="RefSeq" id="WP_137263123.1">
    <property type="nucleotide sequence ID" value="NZ_SZQL01000015.1"/>
</dbReference>
<reference evidence="13 14" key="1">
    <citation type="submission" date="2019-05" db="EMBL/GenBank/DDBJ databases">
        <title>Panacibacter sp. strain 17mud1-8 Genome sequencing and assembly.</title>
        <authorList>
            <person name="Chhetri G."/>
        </authorList>
    </citation>
    <scope>NUCLEOTIDE SEQUENCE [LARGE SCALE GENOMIC DNA]</scope>
    <source>
        <strain evidence="13 14">17mud1-8</strain>
    </source>
</reference>
<dbReference type="Gene3D" id="2.40.50.140">
    <property type="entry name" value="Nucleic acid-binding proteins"/>
    <property type="match status" value="1"/>
</dbReference>
<dbReference type="Gene3D" id="6.20.10.30">
    <property type="match status" value="1"/>
</dbReference>
<dbReference type="InterPro" id="IPR010994">
    <property type="entry name" value="RuvA_2-like"/>
</dbReference>
<dbReference type="SUPFAM" id="SSF50249">
    <property type="entry name" value="Nucleic acid-binding proteins"/>
    <property type="match status" value="1"/>
</dbReference>
<keyword evidence="4 11" id="KW-0479">Metal-binding</keyword>
<dbReference type="GO" id="GO:0006260">
    <property type="term" value="P:DNA replication"/>
    <property type="evidence" value="ECO:0007669"/>
    <property type="project" value="UniProtKB-KW"/>
</dbReference>
<dbReference type="InterPro" id="IPR041663">
    <property type="entry name" value="DisA/LigA_HHH"/>
</dbReference>
<dbReference type="Pfam" id="PF03119">
    <property type="entry name" value="DNA_ligase_ZBD"/>
    <property type="match status" value="1"/>
</dbReference>
<keyword evidence="7 11" id="KW-0460">Magnesium</keyword>
<dbReference type="Pfam" id="PF00533">
    <property type="entry name" value="BRCT"/>
    <property type="match status" value="1"/>
</dbReference>
<dbReference type="GO" id="GO:0003911">
    <property type="term" value="F:DNA ligase (NAD+) activity"/>
    <property type="evidence" value="ECO:0007669"/>
    <property type="project" value="UniProtKB-UniRule"/>
</dbReference>
<evidence type="ECO:0000256" key="6">
    <source>
        <dbReference type="ARBA" id="ARBA00022833"/>
    </source>
</evidence>
<dbReference type="SUPFAM" id="SSF52113">
    <property type="entry name" value="BRCT domain"/>
    <property type="match status" value="1"/>
</dbReference>
<dbReference type="GO" id="GO:0005829">
    <property type="term" value="C:cytosol"/>
    <property type="evidence" value="ECO:0007669"/>
    <property type="project" value="TreeGrafter"/>
</dbReference>
<gene>
    <name evidence="11 13" type="primary">ligA</name>
    <name evidence="13" type="ORF">FC093_17605</name>
</gene>
<dbReference type="Proteomes" id="UP000305848">
    <property type="component" value="Unassembled WGS sequence"/>
</dbReference>
<keyword evidence="9 11" id="KW-0234">DNA repair</keyword>
<dbReference type="InterPro" id="IPR004150">
    <property type="entry name" value="NAD_DNA_ligase_OB"/>
</dbReference>
<dbReference type="SMART" id="SM00292">
    <property type="entry name" value="BRCT"/>
    <property type="match status" value="1"/>
</dbReference>
<evidence type="ECO:0000259" key="12">
    <source>
        <dbReference type="PROSITE" id="PS50172"/>
    </source>
</evidence>
<feature type="binding site" evidence="11">
    <location>
        <position position="453"/>
    </location>
    <ligand>
        <name>Zn(2+)</name>
        <dbReference type="ChEBI" id="CHEBI:29105"/>
    </ligand>
</feature>
<dbReference type="HAMAP" id="MF_01588">
    <property type="entry name" value="DNA_ligase_A"/>
    <property type="match status" value="1"/>
</dbReference>
<feature type="binding site" evidence="11">
    <location>
        <position position="473"/>
    </location>
    <ligand>
        <name>Zn(2+)</name>
        <dbReference type="ChEBI" id="CHEBI:29105"/>
    </ligand>
</feature>
<comment type="caution">
    <text evidence="13">The sequence shown here is derived from an EMBL/GenBank/DDBJ whole genome shotgun (WGS) entry which is preliminary data.</text>
</comment>
<keyword evidence="6 11" id="KW-0862">Zinc</keyword>
<feature type="binding site" evidence="11">
    <location>
        <position position="356"/>
    </location>
    <ligand>
        <name>NAD(+)</name>
        <dbReference type="ChEBI" id="CHEBI:57540"/>
    </ligand>
</feature>
<dbReference type="Pfam" id="PF03120">
    <property type="entry name" value="OB_DNA_ligase"/>
    <property type="match status" value="1"/>
</dbReference>
<dbReference type="GO" id="GO:0006281">
    <property type="term" value="P:DNA repair"/>
    <property type="evidence" value="ECO:0007669"/>
    <property type="project" value="UniProtKB-KW"/>
</dbReference>
<dbReference type="PROSITE" id="PS50172">
    <property type="entry name" value="BRCT"/>
    <property type="match status" value="1"/>
</dbReference>
<feature type="binding site" evidence="11">
    <location>
        <begin position="102"/>
        <end position="103"/>
    </location>
    <ligand>
        <name>NAD(+)</name>
        <dbReference type="ChEBI" id="CHEBI:57540"/>
    </ligand>
</feature>
<feature type="binding site" evidence="11">
    <location>
        <position position="450"/>
    </location>
    <ligand>
        <name>Zn(2+)</name>
        <dbReference type="ChEBI" id="CHEBI:29105"/>
    </ligand>
</feature>
<dbReference type="NCBIfam" id="NF005932">
    <property type="entry name" value="PRK07956.1"/>
    <property type="match status" value="1"/>
</dbReference>
<keyword evidence="5 11" id="KW-0227">DNA damage</keyword>
<dbReference type="Pfam" id="PF12826">
    <property type="entry name" value="HHH_2"/>
    <property type="match status" value="1"/>
</dbReference>
<comment type="catalytic activity">
    <reaction evidence="10 11">
        <text>NAD(+) + (deoxyribonucleotide)n-3'-hydroxyl + 5'-phospho-(deoxyribonucleotide)m = (deoxyribonucleotide)n+m + AMP + beta-nicotinamide D-nucleotide.</text>
        <dbReference type="EC" id="6.5.1.2"/>
    </reaction>
</comment>
<name>A0A4U3KV38_9BACT</name>
<comment type="caution">
    <text evidence="11">Lacks conserved residue(s) required for the propagation of feature annotation.</text>
</comment>
<feature type="binding site" evidence="11">
    <location>
        <begin position="53"/>
        <end position="57"/>
    </location>
    <ligand>
        <name>NAD(+)</name>
        <dbReference type="ChEBI" id="CHEBI:57540"/>
    </ligand>
</feature>
<dbReference type="SMART" id="SM00278">
    <property type="entry name" value="HhH1"/>
    <property type="match status" value="3"/>
</dbReference>
<keyword evidence="14" id="KW-1185">Reference proteome</keyword>
<dbReference type="EMBL" id="SZQL01000015">
    <property type="protein sequence ID" value="TKK66425.1"/>
    <property type="molecule type" value="Genomic_DNA"/>
</dbReference>
<evidence type="ECO:0000256" key="5">
    <source>
        <dbReference type="ARBA" id="ARBA00022763"/>
    </source>
</evidence>
<dbReference type="InterPro" id="IPR013839">
    <property type="entry name" value="DNAligase_adenylation"/>
</dbReference>
<dbReference type="InterPro" id="IPR001357">
    <property type="entry name" value="BRCT_dom"/>
</dbReference>
<dbReference type="CDD" id="cd00114">
    <property type="entry name" value="LIGANc"/>
    <property type="match status" value="1"/>
</dbReference>
<dbReference type="InterPro" id="IPR012340">
    <property type="entry name" value="NA-bd_OB-fold"/>
</dbReference>
<dbReference type="InterPro" id="IPR004149">
    <property type="entry name" value="Znf_DNAligase_C4"/>
</dbReference>
<evidence type="ECO:0000256" key="4">
    <source>
        <dbReference type="ARBA" id="ARBA00022723"/>
    </source>
</evidence>
<evidence type="ECO:0000256" key="2">
    <source>
        <dbReference type="ARBA" id="ARBA00022598"/>
    </source>
</evidence>
<dbReference type="GO" id="GO:0003677">
    <property type="term" value="F:DNA binding"/>
    <property type="evidence" value="ECO:0007669"/>
    <property type="project" value="InterPro"/>
</dbReference>
<evidence type="ECO:0000256" key="11">
    <source>
        <dbReference type="HAMAP-Rule" id="MF_01588"/>
    </source>
</evidence>
<comment type="function">
    <text evidence="1 11">DNA ligase that catalyzes the formation of phosphodiester linkages between 5'-phosphoryl and 3'-hydroxyl groups in double-stranded DNA using NAD as a coenzyme and as the energy source for the reaction. It is essential for DNA replication and repair of damaged DNA.</text>
</comment>
<comment type="cofactor">
    <cofactor evidence="11">
        <name>Mg(2+)</name>
        <dbReference type="ChEBI" id="CHEBI:18420"/>
    </cofactor>
    <cofactor evidence="11">
        <name>Mn(2+)</name>
        <dbReference type="ChEBI" id="CHEBI:29035"/>
    </cofactor>
</comment>
<keyword evidence="8 11" id="KW-0520">NAD</keyword>
<dbReference type="Gene3D" id="1.10.150.20">
    <property type="entry name" value="5' to 3' exonuclease, C-terminal subdomain"/>
    <property type="match status" value="2"/>
</dbReference>
<accession>A0A4U3KV38</accession>
<dbReference type="OrthoDB" id="9759736at2"/>
<dbReference type="Pfam" id="PF01653">
    <property type="entry name" value="DNA_ligase_aden"/>
    <property type="match status" value="1"/>
</dbReference>
<feature type="binding site" evidence="11">
    <location>
        <position position="332"/>
    </location>
    <ligand>
        <name>NAD(+)</name>
        <dbReference type="ChEBI" id="CHEBI:57540"/>
    </ligand>
</feature>
<keyword evidence="11" id="KW-0464">Manganese</keyword>
<dbReference type="Gene3D" id="3.40.50.10190">
    <property type="entry name" value="BRCT domain"/>
    <property type="match status" value="1"/>
</dbReference>
<evidence type="ECO:0000313" key="14">
    <source>
        <dbReference type="Proteomes" id="UP000305848"/>
    </source>
</evidence>
<evidence type="ECO:0000256" key="7">
    <source>
        <dbReference type="ARBA" id="ARBA00022842"/>
    </source>
</evidence>
<evidence type="ECO:0000256" key="10">
    <source>
        <dbReference type="ARBA" id="ARBA00034005"/>
    </source>
</evidence>
<dbReference type="SMART" id="SM00532">
    <property type="entry name" value="LIGANc"/>
    <property type="match status" value="1"/>
</dbReference>
<dbReference type="GO" id="GO:0046872">
    <property type="term" value="F:metal ion binding"/>
    <property type="evidence" value="ECO:0007669"/>
    <property type="project" value="UniProtKB-KW"/>
</dbReference>
<dbReference type="SUPFAM" id="SSF47781">
    <property type="entry name" value="RuvA domain 2-like"/>
    <property type="match status" value="1"/>
</dbReference>
<feature type="binding site" evidence="11">
    <location>
        <position position="194"/>
    </location>
    <ligand>
        <name>NAD(+)</name>
        <dbReference type="ChEBI" id="CHEBI:57540"/>
    </ligand>
</feature>
<feature type="active site" description="N6-AMP-lysine intermediate" evidence="11">
    <location>
        <position position="135"/>
    </location>
</feature>
<dbReference type="CDD" id="cd17748">
    <property type="entry name" value="BRCT_DNA_ligase_like"/>
    <property type="match status" value="1"/>
</dbReference>
<dbReference type="Gene3D" id="3.30.470.30">
    <property type="entry name" value="DNA ligase/mRNA capping enzyme"/>
    <property type="match status" value="1"/>
</dbReference>
<dbReference type="FunFam" id="1.10.150.20:FF:000006">
    <property type="entry name" value="DNA ligase"/>
    <property type="match status" value="1"/>
</dbReference>
<feature type="binding site" evidence="11">
    <location>
        <position position="156"/>
    </location>
    <ligand>
        <name>NAD(+)</name>
        <dbReference type="ChEBI" id="CHEBI:57540"/>
    </ligand>
</feature>
<dbReference type="InterPro" id="IPR036420">
    <property type="entry name" value="BRCT_dom_sf"/>
</dbReference>
<dbReference type="EC" id="6.5.1.2" evidence="11"/>
<proteinExistence type="inferred from homology"/>
<dbReference type="SUPFAM" id="SSF56091">
    <property type="entry name" value="DNA ligase/mRNA capping enzyme, catalytic domain"/>
    <property type="match status" value="1"/>
</dbReference>
<feature type="binding site" evidence="11">
    <location>
        <position position="133"/>
    </location>
    <ligand>
        <name>NAD(+)</name>
        <dbReference type="ChEBI" id="CHEBI:57540"/>
    </ligand>
</feature>
<dbReference type="PANTHER" id="PTHR23389:SF9">
    <property type="entry name" value="DNA LIGASE"/>
    <property type="match status" value="1"/>
</dbReference>
<comment type="similarity">
    <text evidence="11">Belongs to the NAD-dependent DNA ligase family. LigA subfamily.</text>
</comment>
<evidence type="ECO:0000313" key="13">
    <source>
        <dbReference type="EMBL" id="TKK66425.1"/>
    </source>
</evidence>
<dbReference type="PIRSF" id="PIRSF001604">
    <property type="entry name" value="LigA"/>
    <property type="match status" value="1"/>
</dbReference>
<keyword evidence="3 11" id="KW-0235">DNA replication</keyword>
<dbReference type="Gene3D" id="1.10.287.610">
    <property type="entry name" value="Helix hairpin bin"/>
    <property type="match status" value="1"/>
</dbReference>
<dbReference type="AlphaFoldDB" id="A0A4U3KV38"/>
<evidence type="ECO:0000256" key="8">
    <source>
        <dbReference type="ARBA" id="ARBA00023027"/>
    </source>
</evidence>
<dbReference type="NCBIfam" id="TIGR00575">
    <property type="entry name" value="dnlj"/>
    <property type="match status" value="1"/>
</dbReference>
<evidence type="ECO:0000256" key="9">
    <source>
        <dbReference type="ARBA" id="ARBA00023204"/>
    </source>
</evidence>